<keyword evidence="2" id="KW-1185">Reference proteome</keyword>
<organism evidence="1 2">
    <name type="scientific">Paraburkholderia metrosideri</name>
    <dbReference type="NCBI Taxonomy" id="580937"/>
    <lineage>
        <taxon>Bacteria</taxon>
        <taxon>Pseudomonadati</taxon>
        <taxon>Pseudomonadota</taxon>
        <taxon>Betaproteobacteria</taxon>
        <taxon>Burkholderiales</taxon>
        <taxon>Burkholderiaceae</taxon>
        <taxon>Paraburkholderia</taxon>
    </lineage>
</organism>
<name>A0ABW9DTH4_9BURK</name>
<evidence type="ECO:0000313" key="1">
    <source>
        <dbReference type="EMBL" id="MFM0638307.1"/>
    </source>
</evidence>
<dbReference type="Proteomes" id="UP001629432">
    <property type="component" value="Unassembled WGS sequence"/>
</dbReference>
<dbReference type="EMBL" id="JAQQCF010000013">
    <property type="protein sequence ID" value="MFM0638307.1"/>
    <property type="molecule type" value="Genomic_DNA"/>
</dbReference>
<protein>
    <submittedName>
        <fullName evidence="1">Uncharacterized protein</fullName>
    </submittedName>
</protein>
<evidence type="ECO:0000313" key="2">
    <source>
        <dbReference type="Proteomes" id="UP001629432"/>
    </source>
</evidence>
<sequence>MEQQAGRFVSRPYVGRGTFRAFSRPQRKGKATRNLHAAFARRHWFNAHYVHDRASALRRFGARHPKRQWNGAQIDRPDGRQTRQTWQQAVIRAGRAVPAVFRLTA</sequence>
<comment type="caution">
    <text evidence="1">The sequence shown here is derived from an EMBL/GenBank/DDBJ whole genome shotgun (WGS) entry which is preliminary data.</text>
</comment>
<gene>
    <name evidence="1" type="ORF">PQQ63_16545</name>
</gene>
<dbReference type="RefSeq" id="WP_408337188.1">
    <property type="nucleotide sequence ID" value="NZ_JAQQCF010000013.1"/>
</dbReference>
<accession>A0ABW9DTH4</accession>
<proteinExistence type="predicted"/>
<reference evidence="1 2" key="1">
    <citation type="journal article" date="2024" name="Chem. Sci.">
        <title>Discovery of megapolipeptins by genome mining of a Burkholderiales bacteria collection.</title>
        <authorList>
            <person name="Paulo B.S."/>
            <person name="Recchia M.J.J."/>
            <person name="Lee S."/>
            <person name="Fergusson C.H."/>
            <person name="Romanowski S.B."/>
            <person name="Hernandez A."/>
            <person name="Krull N."/>
            <person name="Liu D.Y."/>
            <person name="Cavanagh H."/>
            <person name="Bos A."/>
            <person name="Gray C.A."/>
            <person name="Murphy B.T."/>
            <person name="Linington R.G."/>
            <person name="Eustaquio A.S."/>
        </authorList>
    </citation>
    <scope>NUCLEOTIDE SEQUENCE [LARGE SCALE GENOMIC DNA]</scope>
    <source>
        <strain evidence="1 2">RL17-338-BIC-A</strain>
    </source>
</reference>